<keyword evidence="7 11" id="KW-0692">RNA repair</keyword>
<dbReference type="EMBL" id="NGJY01000001">
    <property type="protein sequence ID" value="RSU04693.1"/>
    <property type="molecule type" value="Genomic_DNA"/>
</dbReference>
<dbReference type="GO" id="GO:0042245">
    <property type="term" value="P:RNA repair"/>
    <property type="evidence" value="ECO:0007669"/>
    <property type="project" value="UniProtKB-KW"/>
</dbReference>
<evidence type="ECO:0000313" key="15">
    <source>
        <dbReference type="EMBL" id="RSU04693.1"/>
    </source>
</evidence>
<comment type="subunit">
    <text evidence="11">Homodimer.</text>
</comment>
<feature type="binding site" evidence="11">
    <location>
        <position position="168"/>
    </location>
    <ligand>
        <name>CTP</name>
        <dbReference type="ChEBI" id="CHEBI:37563"/>
    </ligand>
</feature>
<feature type="binding site" evidence="11">
    <location>
        <position position="35"/>
    </location>
    <ligand>
        <name>CTP</name>
        <dbReference type="ChEBI" id="CHEBI:37563"/>
    </ligand>
</feature>
<evidence type="ECO:0000256" key="6">
    <source>
        <dbReference type="ARBA" id="ARBA00022741"/>
    </source>
</evidence>
<keyword evidence="8 11" id="KW-0067">ATP-binding</keyword>
<comment type="catalytic activity">
    <reaction evidence="11">
        <text>a tRNA with a 3' CCA end + 2 CTP + ATP = a tRNA with a 3' CCACCA end + 3 diphosphate</text>
        <dbReference type="Rhea" id="RHEA:76235"/>
        <dbReference type="Rhea" id="RHEA-COMP:10468"/>
        <dbReference type="Rhea" id="RHEA-COMP:18655"/>
        <dbReference type="ChEBI" id="CHEBI:30616"/>
        <dbReference type="ChEBI" id="CHEBI:33019"/>
        <dbReference type="ChEBI" id="CHEBI:37563"/>
        <dbReference type="ChEBI" id="CHEBI:83071"/>
        <dbReference type="ChEBI" id="CHEBI:195187"/>
    </reaction>
</comment>
<dbReference type="InterPro" id="IPR050264">
    <property type="entry name" value="Bact_CCA-adding_enz_type3_sf"/>
</dbReference>
<feature type="domain" description="tRNA nucleotidyltransferase/poly(A) polymerase RNA and SrmB- binding" evidence="13">
    <location>
        <begin position="174"/>
        <end position="233"/>
    </location>
</feature>
<dbReference type="GO" id="GO:0005524">
    <property type="term" value="F:ATP binding"/>
    <property type="evidence" value="ECO:0007669"/>
    <property type="project" value="UniProtKB-UniRule"/>
</dbReference>
<sequence length="398" mass="45568">MKIKNVPKEFTEAKPVMEQLETAGFEAYFVGGSVRDLLLNKAIHDVDIATSAYPEEVKAIFPRTVDVGIEHGTVLVLHEEDQYEITTFRTESTYQDYRRPDEVTFVRSLEEDLKRRDFTINALAMSQDGVIVDLFSGMDDLDRKLIRAVGEASERFNEDALRMMRAVRFASQLGFSIEDETLNAIHLNKALLSKISIERVQIEWIKLLLGHDRKLGLVSFIDTGCYEYCPGFADKKEKLQALCDTSSTPFVDEAQAWALTLCFLEINPNDAKRFLKKWKLSNNLMKRITLILSALNWRQENEWTNEWLFNVGKENASLIEQSMVYFDRPFDVLETEKRYDQLVIKTKQDLAVDGQLLIQATGKSAGPWLGEMLNNLQLKVLDGELSNDQAELLSYAKK</sequence>
<feature type="domain" description="Poly A polymerase head" evidence="12">
    <location>
        <begin position="27"/>
        <end position="147"/>
    </location>
</feature>
<evidence type="ECO:0000256" key="2">
    <source>
        <dbReference type="ARBA" id="ARBA00022679"/>
    </source>
</evidence>
<evidence type="ECO:0000256" key="3">
    <source>
        <dbReference type="ARBA" id="ARBA00022694"/>
    </source>
</evidence>
<evidence type="ECO:0000313" key="16">
    <source>
        <dbReference type="Proteomes" id="UP000287101"/>
    </source>
</evidence>
<dbReference type="Gene3D" id="1.10.246.80">
    <property type="match status" value="1"/>
</dbReference>
<evidence type="ECO:0000256" key="10">
    <source>
        <dbReference type="ARBA" id="ARBA00022884"/>
    </source>
</evidence>
<dbReference type="Gene3D" id="1.20.58.560">
    <property type="match status" value="1"/>
</dbReference>
<dbReference type="CDD" id="cd05398">
    <property type="entry name" value="NT_ClassII-CCAase"/>
    <property type="match status" value="1"/>
</dbReference>
<keyword evidence="3 11" id="KW-0819">tRNA processing</keyword>
<gene>
    <name evidence="11" type="primary">cca</name>
    <name evidence="15" type="ORF">CBF31_01360</name>
</gene>
<organism evidence="15 16">
    <name type="scientific">Vagococcus fessus</name>
    <dbReference type="NCBI Taxonomy" id="120370"/>
    <lineage>
        <taxon>Bacteria</taxon>
        <taxon>Bacillati</taxon>
        <taxon>Bacillota</taxon>
        <taxon>Bacilli</taxon>
        <taxon>Lactobacillales</taxon>
        <taxon>Enterococcaceae</taxon>
        <taxon>Vagococcus</taxon>
    </lineage>
</organism>
<accession>A0A430ABU2</accession>
<dbReference type="InterPro" id="IPR043519">
    <property type="entry name" value="NT_sf"/>
</dbReference>
<dbReference type="SUPFAM" id="SSF81891">
    <property type="entry name" value="Poly A polymerase C-terminal region-like"/>
    <property type="match status" value="1"/>
</dbReference>
<feature type="binding site" evidence="11">
    <location>
        <position position="159"/>
    </location>
    <ligand>
        <name>CTP</name>
        <dbReference type="ChEBI" id="CHEBI:37563"/>
    </ligand>
</feature>
<comment type="similarity">
    <text evidence="11">Belongs to the tRNA nucleotidyltransferase/poly(A) polymerase family. Bacterial CCA-adding enzyme type 3 subfamily.</text>
</comment>
<dbReference type="Pfam" id="PF12627">
    <property type="entry name" value="PolyA_pol_RNAbd"/>
    <property type="match status" value="1"/>
</dbReference>
<dbReference type="PANTHER" id="PTHR46173:SF1">
    <property type="entry name" value="CCA TRNA NUCLEOTIDYLTRANSFERASE 1, MITOCHONDRIAL"/>
    <property type="match status" value="1"/>
</dbReference>
<protein>
    <recommendedName>
        <fullName evidence="11">CCA-adding enzyme</fullName>
        <ecNumber evidence="11">2.7.7.72</ecNumber>
    </recommendedName>
    <alternativeName>
        <fullName evidence="11">CCA tRNA nucleotidyltransferase</fullName>
    </alternativeName>
    <alternativeName>
        <fullName evidence="11">tRNA CCA-pyrophosphorylase</fullName>
    </alternativeName>
    <alternativeName>
        <fullName evidence="11">tRNA adenylyl-/cytidylyl- transferase</fullName>
    </alternativeName>
    <alternativeName>
        <fullName evidence="11">tRNA nucleotidyltransferase</fullName>
    </alternativeName>
    <alternativeName>
        <fullName evidence="11">tRNA-NT</fullName>
    </alternativeName>
</protein>
<dbReference type="Pfam" id="PF01743">
    <property type="entry name" value="PolyA_pol"/>
    <property type="match status" value="1"/>
</dbReference>
<dbReference type="GO" id="GO:0004810">
    <property type="term" value="F:CCA tRNA nucleotidyltransferase activity"/>
    <property type="evidence" value="ECO:0007669"/>
    <property type="project" value="UniProtKB-UniRule"/>
</dbReference>
<dbReference type="NCBIfam" id="NF009814">
    <property type="entry name" value="PRK13299.1"/>
    <property type="match status" value="1"/>
</dbReference>
<name>A0A430ABU2_9ENTE</name>
<dbReference type="InterPro" id="IPR032828">
    <property type="entry name" value="PolyA_RNA-bd"/>
</dbReference>
<feature type="binding site" evidence="11">
    <location>
        <position position="32"/>
    </location>
    <ligand>
        <name>ATP</name>
        <dbReference type="ChEBI" id="CHEBI:30616"/>
    </ligand>
</feature>
<dbReference type="RefSeq" id="WP_126830204.1">
    <property type="nucleotide sequence ID" value="NZ_CBCRYB010000002.1"/>
</dbReference>
<feature type="binding site" evidence="11">
    <location>
        <position position="159"/>
    </location>
    <ligand>
        <name>ATP</name>
        <dbReference type="ChEBI" id="CHEBI:30616"/>
    </ligand>
</feature>
<keyword evidence="9 11" id="KW-0460">Magnesium</keyword>
<evidence type="ECO:0000259" key="14">
    <source>
        <dbReference type="Pfam" id="PF13735"/>
    </source>
</evidence>
<keyword evidence="5 11" id="KW-0479">Metal-binding</keyword>
<dbReference type="PANTHER" id="PTHR46173">
    <property type="entry name" value="CCA TRNA NUCLEOTIDYLTRANSFERASE 1, MITOCHONDRIAL"/>
    <property type="match status" value="1"/>
</dbReference>
<feature type="binding site" evidence="11">
    <location>
        <position position="116"/>
    </location>
    <ligand>
        <name>CTP</name>
        <dbReference type="ChEBI" id="CHEBI:37563"/>
    </ligand>
</feature>
<evidence type="ECO:0000256" key="5">
    <source>
        <dbReference type="ARBA" id="ARBA00022723"/>
    </source>
</evidence>
<feature type="binding site" evidence="11">
    <location>
        <position position="162"/>
    </location>
    <ligand>
        <name>ATP</name>
        <dbReference type="ChEBI" id="CHEBI:30616"/>
    </ligand>
</feature>
<comment type="catalytic activity">
    <reaction evidence="11">
        <text>a tRNA precursor + 2 CTP + ATP = a tRNA with a 3' CCA end + 3 diphosphate</text>
        <dbReference type="Rhea" id="RHEA:14433"/>
        <dbReference type="Rhea" id="RHEA-COMP:10465"/>
        <dbReference type="Rhea" id="RHEA-COMP:10468"/>
        <dbReference type="ChEBI" id="CHEBI:30616"/>
        <dbReference type="ChEBI" id="CHEBI:33019"/>
        <dbReference type="ChEBI" id="CHEBI:37563"/>
        <dbReference type="ChEBI" id="CHEBI:74896"/>
        <dbReference type="ChEBI" id="CHEBI:83071"/>
        <dbReference type="EC" id="2.7.7.72"/>
    </reaction>
</comment>
<dbReference type="SUPFAM" id="SSF81301">
    <property type="entry name" value="Nucleotidyltransferase"/>
    <property type="match status" value="1"/>
</dbReference>
<comment type="miscellaneous">
    <text evidence="11">A single active site specifically recognizes both ATP and CTP and is responsible for their addition.</text>
</comment>
<dbReference type="Gene3D" id="1.10.110.30">
    <property type="match status" value="1"/>
</dbReference>
<evidence type="ECO:0000256" key="9">
    <source>
        <dbReference type="ARBA" id="ARBA00022842"/>
    </source>
</evidence>
<dbReference type="OrthoDB" id="9805698at2"/>
<keyword evidence="10 11" id="KW-0694">RNA-binding</keyword>
<dbReference type="GO" id="GO:0000049">
    <property type="term" value="F:tRNA binding"/>
    <property type="evidence" value="ECO:0007669"/>
    <property type="project" value="UniProtKB-UniRule"/>
</dbReference>
<comment type="caution">
    <text evidence="15">The sequence shown here is derived from an EMBL/GenBank/DDBJ whole genome shotgun (WGS) entry which is preliminary data.</text>
</comment>
<dbReference type="InterPro" id="IPR032810">
    <property type="entry name" value="CCA-adding_enz_C"/>
</dbReference>
<keyword evidence="16" id="KW-1185">Reference proteome</keyword>
<feature type="binding site" evidence="11">
    <location>
        <position position="165"/>
    </location>
    <ligand>
        <name>CTP</name>
        <dbReference type="ChEBI" id="CHEBI:37563"/>
    </ligand>
</feature>
<dbReference type="GO" id="GO:0160016">
    <property type="term" value="F:CCACCA tRNA nucleotidyltransferase activity"/>
    <property type="evidence" value="ECO:0007669"/>
    <property type="project" value="RHEA"/>
</dbReference>
<proteinExistence type="inferred from homology"/>
<dbReference type="GO" id="GO:0001680">
    <property type="term" value="P:tRNA 3'-terminal CCA addition"/>
    <property type="evidence" value="ECO:0007669"/>
    <property type="project" value="UniProtKB-UniRule"/>
</dbReference>
<keyword evidence="2 11" id="KW-0808">Transferase</keyword>
<feature type="binding site" evidence="11">
    <location>
        <position position="168"/>
    </location>
    <ligand>
        <name>ATP</name>
        <dbReference type="ChEBI" id="CHEBI:30616"/>
    </ligand>
</feature>
<feature type="binding site" evidence="11">
    <location>
        <position position="165"/>
    </location>
    <ligand>
        <name>ATP</name>
        <dbReference type="ChEBI" id="CHEBI:30616"/>
    </ligand>
</feature>
<dbReference type="AlphaFoldDB" id="A0A430ABU2"/>
<evidence type="ECO:0000256" key="11">
    <source>
        <dbReference type="HAMAP-Rule" id="MF_01263"/>
    </source>
</evidence>
<comment type="cofactor">
    <cofactor evidence="1 11">
        <name>Mg(2+)</name>
        <dbReference type="ChEBI" id="CHEBI:18420"/>
    </cofactor>
</comment>
<evidence type="ECO:0000256" key="7">
    <source>
        <dbReference type="ARBA" id="ARBA00022800"/>
    </source>
</evidence>
<dbReference type="EC" id="2.7.7.72" evidence="11"/>
<evidence type="ECO:0000259" key="13">
    <source>
        <dbReference type="Pfam" id="PF12627"/>
    </source>
</evidence>
<evidence type="ECO:0000256" key="4">
    <source>
        <dbReference type="ARBA" id="ARBA00022695"/>
    </source>
</evidence>
<feature type="binding site" evidence="11">
    <location>
        <position position="32"/>
    </location>
    <ligand>
        <name>CTP</name>
        <dbReference type="ChEBI" id="CHEBI:37563"/>
    </ligand>
</feature>
<dbReference type="GO" id="GO:0000287">
    <property type="term" value="F:magnesium ion binding"/>
    <property type="evidence" value="ECO:0007669"/>
    <property type="project" value="UniProtKB-UniRule"/>
</dbReference>
<dbReference type="HAMAP" id="MF_01263">
    <property type="entry name" value="CCA_bact_type3"/>
    <property type="match status" value="1"/>
</dbReference>
<dbReference type="Proteomes" id="UP000287101">
    <property type="component" value="Unassembled WGS sequence"/>
</dbReference>
<feature type="binding site" evidence="11">
    <location>
        <position position="35"/>
    </location>
    <ligand>
        <name>ATP</name>
        <dbReference type="ChEBI" id="CHEBI:30616"/>
    </ligand>
</feature>
<dbReference type="Pfam" id="PF13735">
    <property type="entry name" value="tRNA_NucTran2_2"/>
    <property type="match status" value="1"/>
</dbReference>
<comment type="function">
    <text evidence="11">Catalyzes the addition and repair of the essential 3'-terminal CCA sequence in tRNAs without using a nucleic acid template. Adds these three nucleotides in the order of C, C, and A to the tRNA nucleotide-73, using CTP and ATP as substrates and producing inorganic pyrophosphate. tRNA 3'-terminal CCA addition is required both for tRNA processing and repair. Also involved in tRNA surveillance by mediating tandem CCA addition to generate a CCACCA at the 3' terminus of unstable tRNAs. While stable tRNAs receive only 3'-terminal CCA, unstable tRNAs are marked with CCACCA and rapidly degraded.</text>
</comment>
<feature type="binding site" evidence="11">
    <location>
        <position position="162"/>
    </location>
    <ligand>
        <name>CTP</name>
        <dbReference type="ChEBI" id="CHEBI:37563"/>
    </ligand>
</feature>
<keyword evidence="4 11" id="KW-0548">Nucleotidyltransferase</keyword>
<evidence type="ECO:0000256" key="8">
    <source>
        <dbReference type="ARBA" id="ARBA00022840"/>
    </source>
</evidence>
<feature type="binding site" evidence="11">
    <location>
        <position position="47"/>
    </location>
    <ligand>
        <name>Mg(2+)</name>
        <dbReference type="ChEBI" id="CHEBI:18420"/>
    </ligand>
</feature>
<dbReference type="InterPro" id="IPR023068">
    <property type="entry name" value="CCA-adding_enz_firmicutes"/>
</dbReference>
<feature type="binding site" evidence="11">
    <location>
        <position position="45"/>
    </location>
    <ligand>
        <name>Mg(2+)</name>
        <dbReference type="ChEBI" id="CHEBI:18420"/>
    </ligand>
</feature>
<keyword evidence="6 11" id="KW-0547">Nucleotide-binding</keyword>
<dbReference type="InterPro" id="IPR002646">
    <property type="entry name" value="PolA_pol_head_dom"/>
</dbReference>
<reference evidence="15 16" key="1">
    <citation type="submission" date="2017-05" db="EMBL/GenBank/DDBJ databases">
        <title>Vagococcus spp. assemblies.</title>
        <authorList>
            <person name="Gulvik C.A."/>
        </authorList>
    </citation>
    <scope>NUCLEOTIDE SEQUENCE [LARGE SCALE GENOMIC DNA]</scope>
    <source>
        <strain evidence="15 16">CCUG 41755</strain>
    </source>
</reference>
<feature type="domain" description="CCA-adding enzyme C-terminal" evidence="14">
    <location>
        <begin position="251"/>
        <end position="395"/>
    </location>
</feature>
<feature type="binding site" evidence="11">
    <location>
        <position position="116"/>
    </location>
    <ligand>
        <name>ATP</name>
        <dbReference type="ChEBI" id="CHEBI:30616"/>
    </ligand>
</feature>
<dbReference type="Gene3D" id="3.30.460.10">
    <property type="entry name" value="Beta Polymerase, domain 2"/>
    <property type="match status" value="1"/>
</dbReference>
<evidence type="ECO:0000256" key="1">
    <source>
        <dbReference type="ARBA" id="ARBA00001946"/>
    </source>
</evidence>
<evidence type="ECO:0000259" key="12">
    <source>
        <dbReference type="Pfam" id="PF01743"/>
    </source>
</evidence>